<accession>A0A9P6UVV7</accession>
<name>A0A9P6UVV7_9FUNG</name>
<dbReference type="AlphaFoldDB" id="A0A9P6UVV7"/>
<dbReference type="InterPro" id="IPR012337">
    <property type="entry name" value="RNaseH-like_sf"/>
</dbReference>
<sequence>MVTLNVAVNSYSNALLTLLINNQFVEIEDNTVEHFQLSVFVIIITVRNLMELSASPPLPFLAAMIKAAEIAYMPRIPCIAHGLYNSVKAAIKSSVEVQAQASRCHKLEKFFLSSPEIAQILQKEQEQQEPAAPSRFVIMDVVTSADNVAEDRLEKRQLKPTEWYQIEELVTILKAIHDMTLIFSSTSKGLMASIGLWTAGVEQRPDLLDSLSPEPQLFRDDLACRLEDRVRLTDIILVESVFHPSSNTL</sequence>
<evidence type="ECO:0000313" key="1">
    <source>
        <dbReference type="EMBL" id="KAG0323173.1"/>
    </source>
</evidence>
<dbReference type="SUPFAM" id="SSF53098">
    <property type="entry name" value="Ribonuclease H-like"/>
    <property type="match status" value="1"/>
</dbReference>
<organism evidence="1 2">
    <name type="scientific">Dissophora globulifera</name>
    <dbReference type="NCBI Taxonomy" id="979702"/>
    <lineage>
        <taxon>Eukaryota</taxon>
        <taxon>Fungi</taxon>
        <taxon>Fungi incertae sedis</taxon>
        <taxon>Mucoromycota</taxon>
        <taxon>Mortierellomycotina</taxon>
        <taxon>Mortierellomycetes</taxon>
        <taxon>Mortierellales</taxon>
        <taxon>Mortierellaceae</taxon>
        <taxon>Dissophora</taxon>
    </lineage>
</organism>
<dbReference type="EMBL" id="JAAAIP010000194">
    <property type="protein sequence ID" value="KAG0323173.1"/>
    <property type="molecule type" value="Genomic_DNA"/>
</dbReference>
<reference evidence="1" key="1">
    <citation type="journal article" date="2020" name="Fungal Divers.">
        <title>Resolving the Mortierellaceae phylogeny through synthesis of multi-gene phylogenetics and phylogenomics.</title>
        <authorList>
            <person name="Vandepol N."/>
            <person name="Liber J."/>
            <person name="Desiro A."/>
            <person name="Na H."/>
            <person name="Kennedy M."/>
            <person name="Barry K."/>
            <person name="Grigoriev I.V."/>
            <person name="Miller A.N."/>
            <person name="O'Donnell K."/>
            <person name="Stajich J.E."/>
            <person name="Bonito G."/>
        </authorList>
    </citation>
    <scope>NUCLEOTIDE SEQUENCE</scope>
    <source>
        <strain evidence="1">REB-010B</strain>
    </source>
</reference>
<protein>
    <submittedName>
        <fullName evidence="1">Uncharacterized protein</fullName>
    </submittedName>
</protein>
<gene>
    <name evidence="1" type="ORF">BGZ99_002905</name>
</gene>
<dbReference type="OrthoDB" id="2426716at2759"/>
<dbReference type="InterPro" id="IPR008010">
    <property type="entry name" value="Tatp1"/>
</dbReference>
<evidence type="ECO:0000313" key="2">
    <source>
        <dbReference type="Proteomes" id="UP000738325"/>
    </source>
</evidence>
<keyword evidence="2" id="KW-1185">Reference proteome</keyword>
<dbReference type="Pfam" id="PF05346">
    <property type="entry name" value="DUF747"/>
    <property type="match status" value="1"/>
</dbReference>
<dbReference type="Proteomes" id="UP000738325">
    <property type="component" value="Unassembled WGS sequence"/>
</dbReference>
<proteinExistence type="predicted"/>
<comment type="caution">
    <text evidence="1">The sequence shown here is derived from an EMBL/GenBank/DDBJ whole genome shotgun (WGS) entry which is preliminary data.</text>
</comment>